<dbReference type="AlphaFoldDB" id="A0A392UDU2"/>
<accession>A0A392UDU2</accession>
<feature type="region of interest" description="Disordered" evidence="1">
    <location>
        <begin position="1"/>
        <end position="33"/>
    </location>
</feature>
<organism evidence="2 3">
    <name type="scientific">Trifolium medium</name>
    <dbReference type="NCBI Taxonomy" id="97028"/>
    <lineage>
        <taxon>Eukaryota</taxon>
        <taxon>Viridiplantae</taxon>
        <taxon>Streptophyta</taxon>
        <taxon>Embryophyta</taxon>
        <taxon>Tracheophyta</taxon>
        <taxon>Spermatophyta</taxon>
        <taxon>Magnoliopsida</taxon>
        <taxon>eudicotyledons</taxon>
        <taxon>Gunneridae</taxon>
        <taxon>Pentapetalae</taxon>
        <taxon>rosids</taxon>
        <taxon>fabids</taxon>
        <taxon>Fabales</taxon>
        <taxon>Fabaceae</taxon>
        <taxon>Papilionoideae</taxon>
        <taxon>50 kb inversion clade</taxon>
        <taxon>NPAAA clade</taxon>
        <taxon>Hologalegina</taxon>
        <taxon>IRL clade</taxon>
        <taxon>Trifolieae</taxon>
        <taxon>Trifolium</taxon>
    </lineage>
</organism>
<evidence type="ECO:0000313" key="3">
    <source>
        <dbReference type="Proteomes" id="UP000265520"/>
    </source>
</evidence>
<proteinExistence type="predicted"/>
<reference evidence="2 3" key="1">
    <citation type="journal article" date="2018" name="Front. Plant Sci.">
        <title>Red Clover (Trifolium pratense) and Zigzag Clover (T. medium) - A Picture of Genomic Similarities and Differences.</title>
        <authorList>
            <person name="Dluhosova J."/>
            <person name="Istvanek J."/>
            <person name="Nedelnik J."/>
            <person name="Repkova J."/>
        </authorList>
    </citation>
    <scope>NUCLEOTIDE SEQUENCE [LARGE SCALE GENOMIC DNA]</scope>
    <source>
        <strain evidence="3">cv. 10/8</strain>
        <tissue evidence="2">Leaf</tissue>
    </source>
</reference>
<protein>
    <submittedName>
        <fullName evidence="2">Uncharacterized protein</fullName>
    </submittedName>
</protein>
<feature type="compositionally biased region" description="Basic and acidic residues" evidence="1">
    <location>
        <begin position="1"/>
        <end position="18"/>
    </location>
</feature>
<evidence type="ECO:0000313" key="2">
    <source>
        <dbReference type="EMBL" id="MCI70586.1"/>
    </source>
</evidence>
<name>A0A392UDU2_9FABA</name>
<keyword evidence="3" id="KW-1185">Reference proteome</keyword>
<sequence length="33" mass="3734">MHLETPRIARKDIRDTIRGDVPQEGVHQGGTLH</sequence>
<dbReference type="Proteomes" id="UP000265520">
    <property type="component" value="Unassembled WGS sequence"/>
</dbReference>
<feature type="non-terminal residue" evidence="2">
    <location>
        <position position="33"/>
    </location>
</feature>
<evidence type="ECO:0000256" key="1">
    <source>
        <dbReference type="SAM" id="MobiDB-lite"/>
    </source>
</evidence>
<comment type="caution">
    <text evidence="2">The sequence shown here is derived from an EMBL/GenBank/DDBJ whole genome shotgun (WGS) entry which is preliminary data.</text>
</comment>
<dbReference type="EMBL" id="LXQA010778854">
    <property type="protein sequence ID" value="MCI70586.1"/>
    <property type="molecule type" value="Genomic_DNA"/>
</dbReference>